<proteinExistence type="predicted"/>
<feature type="region of interest" description="Disordered" evidence="1">
    <location>
        <begin position="49"/>
        <end position="77"/>
    </location>
</feature>
<accession>A0AAD9NZP8</accession>
<name>A0AAD9NZP8_RIDPI</name>
<reference evidence="2" key="1">
    <citation type="journal article" date="2023" name="Mol. Biol. Evol.">
        <title>Third-Generation Sequencing Reveals the Adaptive Role of the Epigenome in Three Deep-Sea Polychaetes.</title>
        <authorList>
            <person name="Perez M."/>
            <person name="Aroh O."/>
            <person name="Sun Y."/>
            <person name="Lan Y."/>
            <person name="Juniper S.K."/>
            <person name="Young C.R."/>
            <person name="Angers B."/>
            <person name="Qian P.Y."/>
        </authorList>
    </citation>
    <scope>NUCLEOTIDE SEQUENCE</scope>
    <source>
        <strain evidence="2">R07B-5</strain>
    </source>
</reference>
<dbReference type="Proteomes" id="UP001209878">
    <property type="component" value="Unassembled WGS sequence"/>
</dbReference>
<evidence type="ECO:0000313" key="2">
    <source>
        <dbReference type="EMBL" id="KAK2185458.1"/>
    </source>
</evidence>
<evidence type="ECO:0000313" key="3">
    <source>
        <dbReference type="Proteomes" id="UP001209878"/>
    </source>
</evidence>
<comment type="caution">
    <text evidence="2">The sequence shown here is derived from an EMBL/GenBank/DDBJ whole genome shotgun (WGS) entry which is preliminary data.</text>
</comment>
<keyword evidence="3" id="KW-1185">Reference proteome</keyword>
<gene>
    <name evidence="2" type="ORF">NP493_233g01019</name>
</gene>
<sequence>MNATRMRLNWSVAKSSTAWECASVHFASRKPPRMSRARRNSSWVGPWGSGSISSDALAVSSPPARGAPLPSPLSTVNPGSSCCEVGGDWAAVASPNLDSSATTSGVAVPFSAILD</sequence>
<dbReference type="EMBL" id="JAODUO010000235">
    <property type="protein sequence ID" value="KAK2185458.1"/>
    <property type="molecule type" value="Genomic_DNA"/>
</dbReference>
<evidence type="ECO:0000256" key="1">
    <source>
        <dbReference type="SAM" id="MobiDB-lite"/>
    </source>
</evidence>
<dbReference type="AlphaFoldDB" id="A0AAD9NZP8"/>
<protein>
    <submittedName>
        <fullName evidence="2">Uncharacterized protein</fullName>
    </submittedName>
</protein>
<organism evidence="2 3">
    <name type="scientific">Ridgeia piscesae</name>
    <name type="common">Tubeworm</name>
    <dbReference type="NCBI Taxonomy" id="27915"/>
    <lineage>
        <taxon>Eukaryota</taxon>
        <taxon>Metazoa</taxon>
        <taxon>Spiralia</taxon>
        <taxon>Lophotrochozoa</taxon>
        <taxon>Annelida</taxon>
        <taxon>Polychaeta</taxon>
        <taxon>Sedentaria</taxon>
        <taxon>Canalipalpata</taxon>
        <taxon>Sabellida</taxon>
        <taxon>Siboglinidae</taxon>
        <taxon>Ridgeia</taxon>
    </lineage>
</organism>